<keyword evidence="2" id="KW-0812">Transmembrane</keyword>
<protein>
    <recommendedName>
        <fullName evidence="5">ABC transporter permease</fullName>
    </recommendedName>
</protein>
<dbReference type="AlphaFoldDB" id="A0A3D9SVA9"/>
<keyword evidence="2" id="KW-1133">Transmembrane helix</keyword>
<feature type="transmembrane region" description="Helical" evidence="2">
    <location>
        <begin position="70"/>
        <end position="88"/>
    </location>
</feature>
<dbReference type="Proteomes" id="UP000256661">
    <property type="component" value="Unassembled WGS sequence"/>
</dbReference>
<reference evidence="3 4" key="1">
    <citation type="submission" date="2018-08" db="EMBL/GenBank/DDBJ databases">
        <title>Sequencing the genomes of 1000 actinobacteria strains.</title>
        <authorList>
            <person name="Klenk H.-P."/>
        </authorList>
    </citation>
    <scope>NUCLEOTIDE SEQUENCE [LARGE SCALE GENOMIC DNA]</scope>
    <source>
        <strain evidence="3 4">DSM 43927</strain>
    </source>
</reference>
<dbReference type="RefSeq" id="WP_245974577.1">
    <property type="nucleotide sequence ID" value="NZ_QTTT01000001.1"/>
</dbReference>
<gene>
    <name evidence="3" type="ORF">DFJ69_5244</name>
</gene>
<feature type="region of interest" description="Disordered" evidence="1">
    <location>
        <begin position="170"/>
        <end position="206"/>
    </location>
</feature>
<evidence type="ECO:0000313" key="3">
    <source>
        <dbReference type="EMBL" id="REE99728.1"/>
    </source>
</evidence>
<feature type="transmembrane region" description="Helical" evidence="2">
    <location>
        <begin position="142"/>
        <end position="162"/>
    </location>
</feature>
<dbReference type="EMBL" id="QTTT01000001">
    <property type="protein sequence ID" value="REE99728.1"/>
    <property type="molecule type" value="Genomic_DNA"/>
</dbReference>
<keyword evidence="4" id="KW-1185">Reference proteome</keyword>
<comment type="caution">
    <text evidence="3">The sequence shown here is derived from an EMBL/GenBank/DDBJ whole genome shotgun (WGS) entry which is preliminary data.</text>
</comment>
<organism evidence="3 4">
    <name type="scientific">Thermomonospora umbrina</name>
    <dbReference type="NCBI Taxonomy" id="111806"/>
    <lineage>
        <taxon>Bacteria</taxon>
        <taxon>Bacillati</taxon>
        <taxon>Actinomycetota</taxon>
        <taxon>Actinomycetes</taxon>
        <taxon>Streptosporangiales</taxon>
        <taxon>Thermomonosporaceae</taxon>
        <taxon>Thermomonospora</taxon>
    </lineage>
</organism>
<feature type="compositionally biased region" description="Acidic residues" evidence="1">
    <location>
        <begin position="176"/>
        <end position="189"/>
    </location>
</feature>
<evidence type="ECO:0000313" key="4">
    <source>
        <dbReference type="Proteomes" id="UP000256661"/>
    </source>
</evidence>
<accession>A0A3D9SVA9</accession>
<name>A0A3D9SVA9_9ACTN</name>
<evidence type="ECO:0008006" key="5">
    <source>
        <dbReference type="Google" id="ProtNLM"/>
    </source>
</evidence>
<proteinExistence type="predicted"/>
<feature type="transmembrane region" description="Helical" evidence="2">
    <location>
        <begin position="95"/>
        <end position="114"/>
    </location>
</feature>
<keyword evidence="2" id="KW-0472">Membrane</keyword>
<evidence type="ECO:0000256" key="2">
    <source>
        <dbReference type="SAM" id="Phobius"/>
    </source>
</evidence>
<sequence length="206" mass="20770">MSDGGRRVGRPGVRALRIWAVTTAALALLGPPAGLLWAALAPPVRYLLLNDRVALADPETQALIAGDGRFAVIAGTAGLLCGGLAYLAGGRGNDVPLVLGLGTGGTAAALLAWWTGHRIGLGGFEESVRAAAGRAVEGPADLHATGVVVFWPLVAVVAYGLLETSVARLAPRDGGEDGAGEGDQVDGGELDLQTPSPGGDKDRVEP</sequence>
<evidence type="ECO:0000256" key="1">
    <source>
        <dbReference type="SAM" id="MobiDB-lite"/>
    </source>
</evidence>